<dbReference type="InterPro" id="IPR028144">
    <property type="entry name" value="CYSTM_dom"/>
</dbReference>
<dbReference type="InterPro" id="IPR044850">
    <property type="entry name" value="WIH1-like"/>
</dbReference>
<organism evidence="7 8">
    <name type="scientific">Buddleja alternifolia</name>
    <dbReference type="NCBI Taxonomy" id="168488"/>
    <lineage>
        <taxon>Eukaryota</taxon>
        <taxon>Viridiplantae</taxon>
        <taxon>Streptophyta</taxon>
        <taxon>Embryophyta</taxon>
        <taxon>Tracheophyta</taxon>
        <taxon>Spermatophyta</taxon>
        <taxon>Magnoliopsida</taxon>
        <taxon>eudicotyledons</taxon>
        <taxon>Gunneridae</taxon>
        <taxon>Pentapetalae</taxon>
        <taxon>asterids</taxon>
        <taxon>lamiids</taxon>
        <taxon>Lamiales</taxon>
        <taxon>Scrophulariaceae</taxon>
        <taxon>Buddlejeae</taxon>
        <taxon>Buddleja</taxon>
    </lineage>
</organism>
<comment type="caution">
    <text evidence="7">The sequence shown here is derived from an EMBL/GenBank/DDBJ whole genome shotgun (WGS) entry which is preliminary data.</text>
</comment>
<evidence type="ECO:0000256" key="1">
    <source>
        <dbReference type="ARBA" id="ARBA00004167"/>
    </source>
</evidence>
<evidence type="ECO:0000256" key="5">
    <source>
        <dbReference type="ARBA" id="ARBA00023136"/>
    </source>
</evidence>
<evidence type="ECO:0000313" key="8">
    <source>
        <dbReference type="Proteomes" id="UP000826271"/>
    </source>
</evidence>
<comment type="similarity">
    <text evidence="2">Belongs to the CYSTM1 family.</text>
</comment>
<evidence type="ECO:0000259" key="6">
    <source>
        <dbReference type="Pfam" id="PF12734"/>
    </source>
</evidence>
<dbReference type="GO" id="GO:0005886">
    <property type="term" value="C:plasma membrane"/>
    <property type="evidence" value="ECO:0007669"/>
    <property type="project" value="InterPro"/>
</dbReference>
<keyword evidence="8" id="KW-1185">Reference proteome</keyword>
<evidence type="ECO:0000256" key="3">
    <source>
        <dbReference type="ARBA" id="ARBA00022692"/>
    </source>
</evidence>
<reference evidence="7" key="1">
    <citation type="submission" date="2019-10" db="EMBL/GenBank/DDBJ databases">
        <authorList>
            <person name="Zhang R."/>
            <person name="Pan Y."/>
            <person name="Wang J."/>
            <person name="Ma R."/>
            <person name="Yu S."/>
        </authorList>
    </citation>
    <scope>NUCLEOTIDE SEQUENCE</scope>
    <source>
        <strain evidence="7">LA-IB0</strain>
        <tissue evidence="7">Leaf</tissue>
    </source>
</reference>
<dbReference type="Proteomes" id="UP000826271">
    <property type="component" value="Unassembled WGS sequence"/>
</dbReference>
<dbReference type="AlphaFoldDB" id="A0AAV6XWJ6"/>
<gene>
    <name evidence="7" type="ORF">BUALT_Bualt03G0166100</name>
</gene>
<dbReference type="Pfam" id="PF12734">
    <property type="entry name" value="CYSTM"/>
    <property type="match status" value="1"/>
</dbReference>
<keyword evidence="4" id="KW-1133">Transmembrane helix</keyword>
<protein>
    <recommendedName>
        <fullName evidence="6">Cysteine-rich transmembrane domain-containing protein</fullName>
    </recommendedName>
</protein>
<name>A0AAV6XWJ6_9LAMI</name>
<dbReference type="PANTHER" id="PTHR31568:SF122">
    <property type="entry name" value="PROTEIN CYSTEINE-RICH TRANSMEMBRANE MODULE 9"/>
    <property type="match status" value="1"/>
</dbReference>
<evidence type="ECO:0000256" key="4">
    <source>
        <dbReference type="ARBA" id="ARBA00022989"/>
    </source>
</evidence>
<evidence type="ECO:0000313" key="7">
    <source>
        <dbReference type="EMBL" id="KAG8386608.1"/>
    </source>
</evidence>
<keyword evidence="3" id="KW-0812">Transmembrane</keyword>
<dbReference type="EMBL" id="WHWC01000003">
    <property type="protein sequence ID" value="KAG8386608.1"/>
    <property type="molecule type" value="Genomic_DNA"/>
</dbReference>
<comment type="subcellular location">
    <subcellularLocation>
        <location evidence="1">Membrane</location>
        <topology evidence="1">Single-pass membrane protein</topology>
    </subcellularLocation>
</comment>
<dbReference type="PANTHER" id="PTHR31568">
    <property type="entry name" value="RCG49325, ISOFORM CRA_A"/>
    <property type="match status" value="1"/>
</dbReference>
<sequence>MSKGFFFPGKLTQGKATASPIQTSYADDVSYKYPPLSSSLLKILPTLRCKYTYIQTETCNTSSFHQNPYPTSQPITQLKTGAMSQYDQHHQTYPPPPTSYPPPTADTHNGPYVMAPPPIGYPTKDGNQQGHVPTKTTTRGDGFLKGCLAGLCCCWCMDICF</sequence>
<proteinExistence type="inferred from homology"/>
<feature type="domain" description="Cysteine-rich transmembrane" evidence="6">
    <location>
        <begin position="120"/>
        <end position="161"/>
    </location>
</feature>
<keyword evidence="5" id="KW-0472">Membrane</keyword>
<accession>A0AAV6XWJ6</accession>
<evidence type="ECO:0000256" key="2">
    <source>
        <dbReference type="ARBA" id="ARBA00009444"/>
    </source>
</evidence>